<gene>
    <name evidence="2" type="ORF">J3R30DRAFT_3484617</name>
</gene>
<evidence type="ECO:0000313" key="2">
    <source>
        <dbReference type="EMBL" id="KAJ4477326.1"/>
    </source>
</evidence>
<dbReference type="EMBL" id="JAOTPV010000010">
    <property type="protein sequence ID" value="KAJ4477326.1"/>
    <property type="molecule type" value="Genomic_DNA"/>
</dbReference>
<feature type="chain" id="PRO_5040896145" description="Secreted protein" evidence="1">
    <location>
        <begin position="26"/>
        <end position="137"/>
    </location>
</feature>
<keyword evidence="3" id="KW-1185">Reference proteome</keyword>
<name>A0A9W9A8X9_9AGAR</name>
<keyword evidence="1" id="KW-0732">Signal</keyword>
<comment type="caution">
    <text evidence="2">The sequence shown here is derived from an EMBL/GenBank/DDBJ whole genome shotgun (WGS) entry which is preliminary data.</text>
</comment>
<feature type="signal peptide" evidence="1">
    <location>
        <begin position="1"/>
        <end position="25"/>
    </location>
</feature>
<evidence type="ECO:0000313" key="3">
    <source>
        <dbReference type="Proteomes" id="UP001150266"/>
    </source>
</evidence>
<dbReference type="OrthoDB" id="2993320at2759"/>
<organism evidence="2 3">
    <name type="scientific">Lentinula aciculospora</name>
    <dbReference type="NCBI Taxonomy" id="153920"/>
    <lineage>
        <taxon>Eukaryota</taxon>
        <taxon>Fungi</taxon>
        <taxon>Dikarya</taxon>
        <taxon>Basidiomycota</taxon>
        <taxon>Agaricomycotina</taxon>
        <taxon>Agaricomycetes</taxon>
        <taxon>Agaricomycetidae</taxon>
        <taxon>Agaricales</taxon>
        <taxon>Marasmiineae</taxon>
        <taxon>Omphalotaceae</taxon>
        <taxon>Lentinula</taxon>
    </lineage>
</organism>
<proteinExistence type="predicted"/>
<evidence type="ECO:0000256" key="1">
    <source>
        <dbReference type="SAM" id="SignalP"/>
    </source>
</evidence>
<evidence type="ECO:0008006" key="4">
    <source>
        <dbReference type="Google" id="ProtNLM"/>
    </source>
</evidence>
<protein>
    <recommendedName>
        <fullName evidence="4">Secreted protein</fullName>
    </recommendedName>
</protein>
<sequence>MTIRSMLFKIIRLLVILQASVIVFGRPVPRRIATVSEVIPKPNTQEMIYGRMVANTSSSQFRRVIVESEENVPAGQCCTKCEAYLKSHNSYTAEQLSTCASLCQNDGIVGSMPAASSPSPTPRIGITVLEKAQSSER</sequence>
<dbReference type="AlphaFoldDB" id="A0A9W9A8X9"/>
<accession>A0A9W9A8X9</accession>
<dbReference type="Proteomes" id="UP001150266">
    <property type="component" value="Unassembled WGS sequence"/>
</dbReference>
<reference evidence="2" key="1">
    <citation type="submission" date="2022-08" db="EMBL/GenBank/DDBJ databases">
        <title>A Global Phylogenomic Analysis of the Shiitake Genus Lentinula.</title>
        <authorList>
            <consortium name="DOE Joint Genome Institute"/>
            <person name="Sierra-Patev S."/>
            <person name="Min B."/>
            <person name="Naranjo-Ortiz M."/>
            <person name="Looney B."/>
            <person name="Konkel Z."/>
            <person name="Slot J.C."/>
            <person name="Sakamoto Y."/>
            <person name="Steenwyk J.L."/>
            <person name="Rokas A."/>
            <person name="Carro J."/>
            <person name="Camarero S."/>
            <person name="Ferreira P."/>
            <person name="Molpeceres G."/>
            <person name="Ruiz-Duenas F.J."/>
            <person name="Serrano A."/>
            <person name="Henrissat B."/>
            <person name="Drula E."/>
            <person name="Hughes K.W."/>
            <person name="Mata J.L."/>
            <person name="Ishikawa N.K."/>
            <person name="Vargas-Isla R."/>
            <person name="Ushijima S."/>
            <person name="Smith C.A."/>
            <person name="Ahrendt S."/>
            <person name="Andreopoulos W."/>
            <person name="He G."/>
            <person name="Labutti K."/>
            <person name="Lipzen A."/>
            <person name="Ng V."/>
            <person name="Riley R."/>
            <person name="Sandor L."/>
            <person name="Barry K."/>
            <person name="Martinez A.T."/>
            <person name="Xiao Y."/>
            <person name="Gibbons J.G."/>
            <person name="Terashima K."/>
            <person name="Grigoriev I.V."/>
            <person name="Hibbett D.S."/>
        </authorList>
    </citation>
    <scope>NUCLEOTIDE SEQUENCE</scope>
    <source>
        <strain evidence="2">JLM2183</strain>
    </source>
</reference>